<feature type="compositionally biased region" description="Acidic residues" evidence="6">
    <location>
        <begin position="188"/>
        <end position="200"/>
    </location>
</feature>
<dbReference type="GO" id="GO:0003735">
    <property type="term" value="F:structural constituent of ribosome"/>
    <property type="evidence" value="ECO:0007669"/>
    <property type="project" value="InterPro"/>
</dbReference>
<evidence type="ECO:0000313" key="10">
    <source>
        <dbReference type="Proteomes" id="UP000054092"/>
    </source>
</evidence>
<dbReference type="Gene3D" id="2.40.240.10">
    <property type="entry name" value="Ribosomal Protein L25, Chain P"/>
    <property type="match status" value="1"/>
</dbReference>
<keyword evidence="1 5" id="KW-0699">rRNA-binding</keyword>
<comment type="subunit">
    <text evidence="5">Part of the 50S ribosomal subunit; part of the 5S rRNA/L5/L18/L25 subcomplex. Contacts the 5S rRNA. Binds to the 5S rRNA independently of L5 and L18.</text>
</comment>
<dbReference type="Pfam" id="PF01386">
    <property type="entry name" value="Ribosomal_L25p"/>
    <property type="match status" value="1"/>
</dbReference>
<dbReference type="CDD" id="cd00495">
    <property type="entry name" value="Ribosomal_L25_TL5_CTC"/>
    <property type="match status" value="1"/>
</dbReference>
<keyword evidence="3 5" id="KW-0689">Ribosomal protein</keyword>
<keyword evidence="2 5" id="KW-0694">RNA-binding</keyword>
<feature type="domain" description="Large ribosomal subunit protein bL25 beta" evidence="8">
    <location>
        <begin position="99"/>
        <end position="180"/>
    </location>
</feature>
<feature type="compositionally biased region" description="Basic and acidic residues" evidence="6">
    <location>
        <begin position="202"/>
        <end position="214"/>
    </location>
</feature>
<evidence type="ECO:0000256" key="5">
    <source>
        <dbReference type="HAMAP-Rule" id="MF_01334"/>
    </source>
</evidence>
<dbReference type="InterPro" id="IPR029751">
    <property type="entry name" value="Ribosomal_L25_dom"/>
</dbReference>
<reference evidence="10" key="1">
    <citation type="journal article" date="2015" name="MBio">
        <title>Genome-Resolved Metagenomic Analysis Reveals Roles for Candidate Phyla and Other Microbial Community Members in Biogeochemical Transformations in Oil Reservoirs.</title>
        <authorList>
            <person name="Hu P."/>
            <person name="Tom L."/>
            <person name="Singh A."/>
            <person name="Thomas B.C."/>
            <person name="Baker B.J."/>
            <person name="Piceno Y.M."/>
            <person name="Andersen G.L."/>
            <person name="Banfield J.F."/>
        </authorList>
    </citation>
    <scope>NUCLEOTIDE SEQUENCE [LARGE SCALE GENOMIC DNA]</scope>
</reference>
<dbReference type="InterPro" id="IPR020056">
    <property type="entry name" value="Rbsml_bL25/Gln-tRNA_synth_N"/>
</dbReference>
<evidence type="ECO:0000256" key="6">
    <source>
        <dbReference type="SAM" id="MobiDB-lite"/>
    </source>
</evidence>
<comment type="caution">
    <text evidence="9">The sequence shown here is derived from an EMBL/GenBank/DDBJ whole genome shotgun (WGS) entry which is preliminary data.</text>
</comment>
<dbReference type="Gene3D" id="2.170.120.20">
    <property type="entry name" value="Ribosomal protein L25, beta domain"/>
    <property type="match status" value="1"/>
</dbReference>
<dbReference type="InterPro" id="IPR020930">
    <property type="entry name" value="Ribosomal_uL5_bac-type"/>
</dbReference>
<evidence type="ECO:0000256" key="1">
    <source>
        <dbReference type="ARBA" id="ARBA00022730"/>
    </source>
</evidence>
<keyword evidence="4 5" id="KW-0687">Ribonucleoprotein</keyword>
<dbReference type="GO" id="GO:0006412">
    <property type="term" value="P:translation"/>
    <property type="evidence" value="ECO:0007669"/>
    <property type="project" value="UniProtKB-UniRule"/>
</dbReference>
<dbReference type="HAMAP" id="MF_01334">
    <property type="entry name" value="Ribosomal_bL25_CTC"/>
    <property type="match status" value="1"/>
</dbReference>
<feature type="region of interest" description="Disordered" evidence="6">
    <location>
        <begin position="188"/>
        <end position="214"/>
    </location>
</feature>
<evidence type="ECO:0000313" key="9">
    <source>
        <dbReference type="EMBL" id="KUK80511.1"/>
    </source>
</evidence>
<comment type="function">
    <text evidence="5">This is one of the proteins that binds to the 5S RNA in the ribosome where it forms part of the central protuberance.</text>
</comment>
<dbReference type="GO" id="GO:0022625">
    <property type="term" value="C:cytosolic large ribosomal subunit"/>
    <property type="evidence" value="ECO:0007669"/>
    <property type="project" value="TreeGrafter"/>
</dbReference>
<dbReference type="InterPro" id="IPR011035">
    <property type="entry name" value="Ribosomal_bL25/Gln-tRNA_synth"/>
</dbReference>
<name>A0A101HP67_9BACT</name>
<dbReference type="SUPFAM" id="SSF50715">
    <property type="entry name" value="Ribosomal protein L25-like"/>
    <property type="match status" value="1"/>
</dbReference>
<dbReference type="PANTHER" id="PTHR33284:SF1">
    <property type="entry name" value="RIBOSOMAL PROTEIN L25_GLN-TRNA SYNTHETASE, ANTI-CODON-BINDING DOMAIN-CONTAINING PROTEIN"/>
    <property type="match status" value="1"/>
</dbReference>
<comment type="similarity">
    <text evidence="5">Belongs to the bacterial ribosomal protein bL25 family. CTC subfamily.</text>
</comment>
<gene>
    <name evidence="5" type="primary">rplY</name>
    <name evidence="5" type="synonym">ctc</name>
    <name evidence="9" type="ORF">XD94_0935</name>
</gene>
<sequence>MHEINLVAEPRNGEVKAKNLLIEGKVPGVIYGAEMETISISLDKVEVLRIMKKVAETSSIVLTLDGKEYHAFLKGVQRDKVTDSVIHLDFFVPSSGHRMELRIPIRLVGTPMGVEKGGIVDHIVNELPVSVLPKDIVEEIVVDVSSLDVGHVLRVKDLNIPEGIKPLLDDEDAIMLIALPRVAKDVEEEEAEELEEDVEPEVINKGKKEEGEEE</sequence>
<dbReference type="PANTHER" id="PTHR33284">
    <property type="entry name" value="RIBOSOMAL PROTEIN L25/GLN-TRNA SYNTHETASE, ANTI-CODON-BINDING DOMAIN-CONTAINING PROTEIN"/>
    <property type="match status" value="1"/>
</dbReference>
<dbReference type="InterPro" id="IPR001021">
    <property type="entry name" value="Ribosomal_bL25_long"/>
</dbReference>
<evidence type="ECO:0000256" key="3">
    <source>
        <dbReference type="ARBA" id="ARBA00022980"/>
    </source>
</evidence>
<dbReference type="Proteomes" id="UP000054092">
    <property type="component" value="Unassembled WGS sequence"/>
</dbReference>
<dbReference type="Pfam" id="PF14693">
    <property type="entry name" value="Ribosomal_TL5_C"/>
    <property type="match status" value="1"/>
</dbReference>
<dbReference type="NCBIfam" id="TIGR00731">
    <property type="entry name" value="bL25_bact_ctc"/>
    <property type="match status" value="1"/>
</dbReference>
<evidence type="ECO:0000259" key="7">
    <source>
        <dbReference type="Pfam" id="PF01386"/>
    </source>
</evidence>
<feature type="domain" description="Large ribosomal subunit protein bL25 L25" evidence="7">
    <location>
        <begin position="6"/>
        <end position="90"/>
    </location>
</feature>
<dbReference type="InterPro" id="IPR020057">
    <property type="entry name" value="Ribosomal_bL25_b-dom"/>
</dbReference>
<organism evidence="9 10">
    <name type="scientific">Mesotoga prima</name>
    <dbReference type="NCBI Taxonomy" id="1184387"/>
    <lineage>
        <taxon>Bacteria</taxon>
        <taxon>Thermotogati</taxon>
        <taxon>Thermotogota</taxon>
        <taxon>Thermotogae</taxon>
        <taxon>Kosmotogales</taxon>
        <taxon>Kosmotogaceae</taxon>
        <taxon>Mesotoga</taxon>
    </lineage>
</organism>
<dbReference type="GO" id="GO:0008097">
    <property type="term" value="F:5S rRNA binding"/>
    <property type="evidence" value="ECO:0007669"/>
    <property type="project" value="InterPro"/>
</dbReference>
<evidence type="ECO:0000259" key="8">
    <source>
        <dbReference type="Pfam" id="PF14693"/>
    </source>
</evidence>
<accession>A0A101HP67</accession>
<evidence type="ECO:0000256" key="2">
    <source>
        <dbReference type="ARBA" id="ARBA00022884"/>
    </source>
</evidence>
<protein>
    <recommendedName>
        <fullName evidence="5">Large ribosomal subunit protein bL25</fullName>
    </recommendedName>
    <alternativeName>
        <fullName evidence="5">General stress protein CTC</fullName>
    </alternativeName>
</protein>
<dbReference type="InterPro" id="IPR037121">
    <property type="entry name" value="Ribosomal_bL25_C"/>
</dbReference>
<dbReference type="PATRIC" id="fig|1184387.3.peg.1339"/>
<proteinExistence type="inferred from homology"/>
<dbReference type="AlphaFoldDB" id="A0A101HP67"/>
<dbReference type="EMBL" id="LGGP01000146">
    <property type="protein sequence ID" value="KUK80511.1"/>
    <property type="molecule type" value="Genomic_DNA"/>
</dbReference>
<evidence type="ECO:0000256" key="4">
    <source>
        <dbReference type="ARBA" id="ARBA00023274"/>
    </source>
</evidence>